<evidence type="ECO:0000256" key="1">
    <source>
        <dbReference type="ARBA" id="ARBA00022448"/>
    </source>
</evidence>
<keyword evidence="4" id="KW-0249">Electron transport</keyword>
<name>A0ABU2FMU0_9EURY</name>
<keyword evidence="6" id="KW-0472">Membrane</keyword>
<dbReference type="EMBL" id="JAMQOS010000002">
    <property type="protein sequence ID" value="MDS0282076.1"/>
    <property type="molecule type" value="Genomic_DNA"/>
</dbReference>
<evidence type="ECO:0000256" key="2">
    <source>
        <dbReference type="ARBA" id="ARBA00022617"/>
    </source>
</evidence>
<organism evidence="8 9">
    <name type="scientific">Haloarcula onubensis</name>
    <dbReference type="NCBI Taxonomy" id="2950539"/>
    <lineage>
        <taxon>Archaea</taxon>
        <taxon>Methanobacteriati</taxon>
        <taxon>Methanobacteriota</taxon>
        <taxon>Stenosarchaea group</taxon>
        <taxon>Halobacteria</taxon>
        <taxon>Halobacteriales</taxon>
        <taxon>Haloarculaceae</taxon>
        <taxon>Haloarcula</taxon>
    </lineage>
</organism>
<feature type="transmembrane region" description="Helical" evidence="6">
    <location>
        <begin position="246"/>
        <end position="266"/>
    </location>
</feature>
<evidence type="ECO:0000256" key="5">
    <source>
        <dbReference type="ARBA" id="ARBA00023004"/>
    </source>
</evidence>
<evidence type="ECO:0000313" key="9">
    <source>
        <dbReference type="Proteomes" id="UP001268864"/>
    </source>
</evidence>
<keyword evidence="6" id="KW-1133">Transmembrane helix</keyword>
<dbReference type="Proteomes" id="UP001268864">
    <property type="component" value="Unassembled WGS sequence"/>
</dbReference>
<keyword evidence="6" id="KW-0812">Transmembrane</keyword>
<keyword evidence="9" id="KW-1185">Reference proteome</keyword>
<dbReference type="InterPro" id="IPR019020">
    <property type="entry name" value="Cyt-c552/DMSO_Rdtase_haem-bd"/>
</dbReference>
<dbReference type="Pfam" id="PF09459">
    <property type="entry name" value="EB_dh"/>
    <property type="match status" value="2"/>
</dbReference>
<evidence type="ECO:0000259" key="7">
    <source>
        <dbReference type="SMART" id="SM00887"/>
    </source>
</evidence>
<evidence type="ECO:0000256" key="3">
    <source>
        <dbReference type="ARBA" id="ARBA00022723"/>
    </source>
</evidence>
<dbReference type="RefSeq" id="WP_310899909.1">
    <property type="nucleotide sequence ID" value="NZ_JAMQOS010000002.1"/>
</dbReference>
<keyword evidence="2" id="KW-0349">Heme</keyword>
<keyword evidence="1" id="KW-0813">Transport</keyword>
<gene>
    <name evidence="8" type="ORF">NDI86_08070</name>
</gene>
<feature type="domain" description="Cytochrome c-552/DMSO reductase-like haem-binding" evidence="7">
    <location>
        <begin position="51"/>
        <end position="225"/>
    </location>
</feature>
<keyword evidence="3" id="KW-0479">Metal-binding</keyword>
<proteinExistence type="predicted"/>
<sequence length="273" mass="28432">MAERRVGLLVAWLVVAALVAVAAVSVPPADARPAYEIPVQSASGDLGGPDAAGWSDVPTATVPLASAPSSVPNANDTTVEQVRVQAARGDGRLYLRLRWADATRDTAANSTRAFADAVAVEMPVNTSARPPIAMGGPTNRVNVWYWNGATGGQELLAGGAGSTTRMADATVEANASYRNDTWTVQYSRPLDGPGENRTTVPEDRDLDVAFAVWNGSNGERAGQKAVSEWYYFPFGAGPQGPPYETLLWAVAGTAIVAVLAVTAYGVSRTGGGN</sequence>
<comment type="caution">
    <text evidence="8">The sequence shown here is derived from an EMBL/GenBank/DDBJ whole genome shotgun (WGS) entry which is preliminary data.</text>
</comment>
<protein>
    <submittedName>
        <fullName evidence="8">Ethylbenzene dehydrogenase-related protein</fullName>
    </submittedName>
</protein>
<keyword evidence="5" id="KW-0408">Iron</keyword>
<dbReference type="NCBIfam" id="TIGR03477">
    <property type="entry name" value="DMSO_red_II_gam"/>
    <property type="match status" value="1"/>
</dbReference>
<evidence type="ECO:0000313" key="8">
    <source>
        <dbReference type="EMBL" id="MDS0282076.1"/>
    </source>
</evidence>
<dbReference type="InterPro" id="IPR017838">
    <property type="entry name" value="DMSO_Rdtase_II_haem_b-bd_su"/>
</dbReference>
<accession>A0ABU2FMU0</accession>
<reference evidence="8 9" key="1">
    <citation type="submission" date="2022-06" db="EMBL/GenBank/DDBJ databases">
        <title>Halomicroarcula sp. a new haloarchaeum isolate from saline soil.</title>
        <authorList>
            <person name="Strakova D."/>
            <person name="Galisteo C."/>
            <person name="Sanchez-Porro C."/>
            <person name="Ventosa A."/>
        </authorList>
    </citation>
    <scope>NUCLEOTIDE SEQUENCE [LARGE SCALE GENOMIC DNA]</scope>
    <source>
        <strain evidence="8 9">S3CR25-11</strain>
    </source>
</reference>
<evidence type="ECO:0000256" key="6">
    <source>
        <dbReference type="SAM" id="Phobius"/>
    </source>
</evidence>
<evidence type="ECO:0000256" key="4">
    <source>
        <dbReference type="ARBA" id="ARBA00022982"/>
    </source>
</evidence>
<dbReference type="SMART" id="SM00887">
    <property type="entry name" value="EB_dh"/>
    <property type="match status" value="1"/>
</dbReference>
<dbReference type="CDD" id="cd09623">
    <property type="entry name" value="DOMON_EBDH"/>
    <property type="match status" value="1"/>
</dbReference>
<dbReference type="Gene3D" id="2.60.40.1190">
    <property type="match status" value="1"/>
</dbReference>